<evidence type="ECO:0000256" key="2">
    <source>
        <dbReference type="PIRSR" id="PIRSR006386-1"/>
    </source>
</evidence>
<dbReference type="InterPro" id="IPR044087">
    <property type="entry name" value="NahD-like"/>
</dbReference>
<dbReference type="AlphaFoldDB" id="A0A178MFG0"/>
<dbReference type="OrthoDB" id="5244108at2"/>
<feature type="domain" description="DSBA-like thioredoxin" evidence="3">
    <location>
        <begin position="4"/>
        <end position="193"/>
    </location>
</feature>
<dbReference type="GO" id="GO:0006749">
    <property type="term" value="P:glutathione metabolic process"/>
    <property type="evidence" value="ECO:0007669"/>
    <property type="project" value="TreeGrafter"/>
</dbReference>
<dbReference type="RefSeq" id="WP_068494805.1">
    <property type="nucleotide sequence ID" value="NZ_LWQT01000088.1"/>
</dbReference>
<comment type="catalytic activity">
    <reaction evidence="1">
        <text>2-hydroxychromene-2-carboxylate = (3E)-4-(2-hydroxyphenyl)-2-oxobut-3-enoate</text>
        <dbReference type="Rhea" id="RHEA:27401"/>
        <dbReference type="ChEBI" id="CHEBI:59350"/>
        <dbReference type="ChEBI" id="CHEBI:59353"/>
        <dbReference type="EC" id="5.99.1.4"/>
    </reaction>
</comment>
<dbReference type="PIRSF" id="PIRSF006386">
    <property type="entry name" value="HCCAis_GSTk"/>
    <property type="match status" value="1"/>
</dbReference>
<dbReference type="SUPFAM" id="SSF52833">
    <property type="entry name" value="Thioredoxin-like"/>
    <property type="match status" value="1"/>
</dbReference>
<dbReference type="EMBL" id="LWQT01000088">
    <property type="protein sequence ID" value="OAN46634.1"/>
    <property type="molecule type" value="Genomic_DNA"/>
</dbReference>
<comment type="caution">
    <text evidence="4">The sequence shown here is derived from an EMBL/GenBank/DDBJ whole genome shotgun (WGS) entry which is preliminary data.</text>
</comment>
<dbReference type="InterPro" id="IPR051924">
    <property type="entry name" value="GST_Kappa/NadH"/>
</dbReference>
<evidence type="ECO:0000313" key="4">
    <source>
        <dbReference type="EMBL" id="OAN46634.1"/>
    </source>
</evidence>
<dbReference type="InterPro" id="IPR001853">
    <property type="entry name" value="DSBA-like_thioredoxin_dom"/>
</dbReference>
<reference evidence="4 5" key="1">
    <citation type="submission" date="2016-04" db="EMBL/GenBank/DDBJ databases">
        <title>Draft genome sequence of freshwater magnetotactic bacteria Magnetospirillum marisnigri SP-1 and Magnetospirillum moscoviense BB-1.</title>
        <authorList>
            <person name="Koziaeva V."/>
            <person name="Dziuba M.V."/>
            <person name="Ivanov T.M."/>
            <person name="Kuznetsov B."/>
            <person name="Grouzdev D.S."/>
        </authorList>
    </citation>
    <scope>NUCLEOTIDE SEQUENCE [LARGE SCALE GENOMIC DNA]</scope>
    <source>
        <strain evidence="4 5">SP-1</strain>
    </source>
</reference>
<dbReference type="Proteomes" id="UP000078428">
    <property type="component" value="Unassembled WGS sequence"/>
</dbReference>
<feature type="active site" description="Nucleophile" evidence="2">
    <location>
        <position position="13"/>
    </location>
</feature>
<evidence type="ECO:0000313" key="5">
    <source>
        <dbReference type="Proteomes" id="UP000078428"/>
    </source>
</evidence>
<proteinExistence type="inferred from homology"/>
<dbReference type="PANTHER" id="PTHR42943:SF2">
    <property type="entry name" value="GLUTATHIONE S-TRANSFERASE KAPPA 1"/>
    <property type="match status" value="1"/>
</dbReference>
<dbReference type="InterPro" id="IPR036249">
    <property type="entry name" value="Thioredoxin-like_sf"/>
</dbReference>
<keyword evidence="1 4" id="KW-0413">Isomerase</keyword>
<dbReference type="Pfam" id="PF01323">
    <property type="entry name" value="DSBA"/>
    <property type="match status" value="1"/>
</dbReference>
<dbReference type="InterPro" id="IPR014440">
    <property type="entry name" value="HCCAis_GSTk"/>
</dbReference>
<dbReference type="GO" id="GO:0004602">
    <property type="term" value="F:glutathione peroxidase activity"/>
    <property type="evidence" value="ECO:0007669"/>
    <property type="project" value="TreeGrafter"/>
</dbReference>
<comment type="similarity">
    <text evidence="1">Belongs to the GST superfamily. NadH family.</text>
</comment>
<protein>
    <recommendedName>
        <fullName evidence="1">2-hydroxychromene-2-carboxylate isomerase</fullName>
        <ecNumber evidence="1">5.99.1.4</ecNumber>
    </recommendedName>
</protein>
<evidence type="ECO:0000259" key="3">
    <source>
        <dbReference type="Pfam" id="PF01323"/>
    </source>
</evidence>
<name>A0A178MFG0_9PROT</name>
<dbReference type="CDD" id="cd03022">
    <property type="entry name" value="DsbA_HCCA_Iso"/>
    <property type="match status" value="1"/>
</dbReference>
<keyword evidence="5" id="KW-1185">Reference proteome</keyword>
<sequence>MGSTIAFYFDFSSPYGYFAAVQADELERRTGRAVEWKAIMVGSAFKASGNKPLVDQPLKGAYSRHDWERMGRLLQVPYRLPDRFPIPTLAPSRAFWWLADGDPVQAKAYAKAVYHAYFADGRDISDPGVAAEIGREIGVDADVLALAIQDETWKQRLRAETETAIAAGVFGSPYFLVDGEGFWGADRMAMVEDWVKRGGW</sequence>
<organism evidence="4 5">
    <name type="scientific">Paramagnetospirillum marisnigri</name>
    <dbReference type="NCBI Taxonomy" id="1285242"/>
    <lineage>
        <taxon>Bacteria</taxon>
        <taxon>Pseudomonadati</taxon>
        <taxon>Pseudomonadota</taxon>
        <taxon>Alphaproteobacteria</taxon>
        <taxon>Rhodospirillales</taxon>
        <taxon>Magnetospirillaceae</taxon>
        <taxon>Paramagnetospirillum</taxon>
    </lineage>
</organism>
<dbReference type="GO" id="GO:1901170">
    <property type="term" value="P:naphthalene catabolic process"/>
    <property type="evidence" value="ECO:0007669"/>
    <property type="project" value="InterPro"/>
</dbReference>
<dbReference type="GO" id="GO:0018845">
    <property type="term" value="F:2-hydroxychromene-2-carboxylate isomerase activity"/>
    <property type="evidence" value="ECO:0007669"/>
    <property type="project" value="UniProtKB-UniRule"/>
</dbReference>
<dbReference type="EC" id="5.99.1.4" evidence="1"/>
<dbReference type="PANTHER" id="PTHR42943">
    <property type="entry name" value="GLUTATHIONE S-TRANSFERASE KAPPA"/>
    <property type="match status" value="1"/>
</dbReference>
<evidence type="ECO:0000256" key="1">
    <source>
        <dbReference type="PIRNR" id="PIRNR006386"/>
    </source>
</evidence>
<gene>
    <name evidence="4" type="ORF">A6A04_05850</name>
</gene>
<accession>A0A178MFG0</accession>
<dbReference type="GO" id="GO:0004364">
    <property type="term" value="F:glutathione transferase activity"/>
    <property type="evidence" value="ECO:0007669"/>
    <property type="project" value="TreeGrafter"/>
</dbReference>
<dbReference type="STRING" id="1285242.A6A04_05850"/>
<dbReference type="Gene3D" id="3.40.30.10">
    <property type="entry name" value="Glutaredoxin"/>
    <property type="match status" value="1"/>
</dbReference>